<gene>
    <name evidence="2" type="ORF">EC973_009049</name>
</gene>
<organism evidence="2 3">
    <name type="scientific">Apophysomyces ossiformis</name>
    <dbReference type="NCBI Taxonomy" id="679940"/>
    <lineage>
        <taxon>Eukaryota</taxon>
        <taxon>Fungi</taxon>
        <taxon>Fungi incertae sedis</taxon>
        <taxon>Mucoromycota</taxon>
        <taxon>Mucoromycotina</taxon>
        <taxon>Mucoromycetes</taxon>
        <taxon>Mucorales</taxon>
        <taxon>Mucorineae</taxon>
        <taxon>Mucoraceae</taxon>
        <taxon>Apophysomyces</taxon>
    </lineage>
</organism>
<reference evidence="2" key="1">
    <citation type="submission" date="2020-01" db="EMBL/GenBank/DDBJ databases">
        <title>Genome Sequencing of Three Apophysomyces-Like Fungal Strains Confirms a Novel Fungal Genus in the Mucoromycota with divergent Burkholderia-like Endosymbiotic Bacteria.</title>
        <authorList>
            <person name="Stajich J.E."/>
            <person name="Macias A.M."/>
            <person name="Carter-House D."/>
            <person name="Lovett B."/>
            <person name="Kasson L.R."/>
            <person name="Berry K."/>
            <person name="Grigoriev I."/>
            <person name="Chang Y."/>
            <person name="Spatafora J."/>
            <person name="Kasson M.T."/>
        </authorList>
    </citation>
    <scope>NUCLEOTIDE SEQUENCE</scope>
    <source>
        <strain evidence="2">NRRL A-21654</strain>
    </source>
</reference>
<feature type="compositionally biased region" description="Low complexity" evidence="1">
    <location>
        <begin position="641"/>
        <end position="661"/>
    </location>
</feature>
<dbReference type="Proteomes" id="UP000605846">
    <property type="component" value="Unassembled WGS sequence"/>
</dbReference>
<evidence type="ECO:0000313" key="2">
    <source>
        <dbReference type="EMBL" id="KAF7726157.1"/>
    </source>
</evidence>
<feature type="compositionally biased region" description="Low complexity" evidence="1">
    <location>
        <begin position="581"/>
        <end position="620"/>
    </location>
</feature>
<name>A0A8H7BPQ7_9FUNG</name>
<dbReference type="Pfam" id="PF00612">
    <property type="entry name" value="IQ"/>
    <property type="match status" value="1"/>
</dbReference>
<dbReference type="InterPro" id="IPR000048">
    <property type="entry name" value="IQ_motif_EF-hand-BS"/>
</dbReference>
<dbReference type="OrthoDB" id="2385347at2759"/>
<protein>
    <submittedName>
        <fullName evidence="2">Uncharacterized protein</fullName>
    </submittedName>
</protein>
<proteinExistence type="predicted"/>
<evidence type="ECO:0000256" key="1">
    <source>
        <dbReference type="SAM" id="MobiDB-lite"/>
    </source>
</evidence>
<dbReference type="EMBL" id="JABAYA010000083">
    <property type="protein sequence ID" value="KAF7726157.1"/>
    <property type="molecule type" value="Genomic_DNA"/>
</dbReference>
<dbReference type="CDD" id="cd23767">
    <property type="entry name" value="IQCD"/>
    <property type="match status" value="1"/>
</dbReference>
<dbReference type="AlphaFoldDB" id="A0A8H7BPQ7"/>
<sequence length="696" mass="79663">MLRPPSSLVVEGMLVYSYDEAQPQYDSDDENEPMIVIPQNLAPEQYNYEFPPKSLLRELEYLDQDERVNSFFDESSFTTTSTSTAACLSVFPTTDSSLSSMSQLAYHTDDDHLHNSVDSIDYTQSSHMAERTPWSQQTYRTEEDLRIEYEDGLHLVDDTQLSPLQLPAQSENHHLRHPQYRLRPHSSNGLSPACSDERRLRELSCDSTTTVTQRHSPRHSPQPVAPSSFLSVHKRSLLGNLSCVDEEEKSIWDEPSFGSHSRVTQNITESCWHAKVSPYHGAHSPCQTLSRRDSEDDDDFELPVIIRESELIMDYDSDNESDLGCDDKVFIKLNRSLLSGTSIQLFPANQSSFGTDEGYEDEEAECEADSEAESEEPIESTSVFLPLETEKQLNDRDLVRETAATKIQAVWRGYQSRKQNVAKHMKPTHFVAFNLIRVCDSIHRRQMARMEERMYAFEKRLQQERKMRMAFEQAMEEMTSVIDRQQEILDQRVEQEVQMRQAYERKMQTALAQMQPLEESLLEEVQARKDLENKMANVLSKVEEMTVSQQRRAQEDAEAKQILQQRLDEALKEIEALKENQQQQKQQQQQEQRPQPSSVAQPPLPSSQPQQQSKPQPRSSNTPSIRAKPARPASRATNVPARVAQQASAAQTTAKSTTRRTIVPSPQSRVSNRSETKRPTTVPGQTSTRKTANRRL</sequence>
<accession>A0A8H7BPQ7</accession>
<comment type="caution">
    <text evidence="2">The sequence shown here is derived from an EMBL/GenBank/DDBJ whole genome shotgun (WGS) entry which is preliminary data.</text>
</comment>
<feature type="compositionally biased region" description="Acidic residues" evidence="1">
    <location>
        <begin position="357"/>
        <end position="378"/>
    </location>
</feature>
<feature type="region of interest" description="Disordered" evidence="1">
    <location>
        <begin position="207"/>
        <end position="227"/>
    </location>
</feature>
<feature type="region of interest" description="Disordered" evidence="1">
    <location>
        <begin position="350"/>
        <end position="380"/>
    </location>
</feature>
<evidence type="ECO:0000313" key="3">
    <source>
        <dbReference type="Proteomes" id="UP000605846"/>
    </source>
</evidence>
<feature type="region of interest" description="Disordered" evidence="1">
    <location>
        <begin position="578"/>
        <end position="696"/>
    </location>
</feature>
<keyword evidence="3" id="KW-1185">Reference proteome</keyword>
<dbReference type="Gene3D" id="1.20.5.190">
    <property type="match status" value="1"/>
</dbReference>
<dbReference type="PROSITE" id="PS50096">
    <property type="entry name" value="IQ"/>
    <property type="match status" value="1"/>
</dbReference>